<keyword evidence="1" id="KW-0808">Transferase</keyword>
<dbReference type="Pfam" id="PF08843">
    <property type="entry name" value="AbiEii"/>
    <property type="match status" value="1"/>
</dbReference>
<dbReference type="GO" id="GO:0016740">
    <property type="term" value="F:transferase activity"/>
    <property type="evidence" value="ECO:0007669"/>
    <property type="project" value="UniProtKB-KW"/>
</dbReference>
<protein>
    <submittedName>
        <fullName evidence="1">Nucleotidyl transferase AbiEii toxin, Type IV TA system</fullName>
    </submittedName>
</protein>
<dbReference type="RefSeq" id="WP_099590460.1">
    <property type="nucleotide sequence ID" value="NZ_OBMB01000001.1"/>
</dbReference>
<name>A0A2I2MFM8_9BACT</name>
<sequence>MKIENRLTMATKEESQRYVFLYAIQDEILARLSDLGPSFYLTGGTALSRFYADHRYSDDVDFFVSEPDVKISSFVSHIERILPKRFEINIARNTPEFGRLFITDPSFRDAPLKIEVVSEPHHIGDLIQHPMGFFLNNLEDMGVNKVTAFEDRSEIKDIVDLFWITKTLPIDRLIELADMKRIPIKYESLLAINTQGINGRIVLKKPIDAREFKNFITATKEAIEKNIQKKTREILSHPEKIENLVRLLLWDFPLKDRVVDSVSLPVLKRRIPEYLPLPERLALKKMVNSF</sequence>
<dbReference type="OrthoDB" id="9794849at2"/>
<proteinExistence type="predicted"/>
<dbReference type="EMBL" id="LT966316">
    <property type="protein sequence ID" value="SOU92521.1"/>
    <property type="molecule type" value="Genomic_DNA"/>
</dbReference>
<reference evidence="1" key="1">
    <citation type="submission" date="2017-12" db="EMBL/GenBank/DDBJ databases">
        <authorList>
            <consortium name="SysMetEx"/>
        </authorList>
    </citation>
    <scope>NUCLEOTIDE SEQUENCE</scope>
    <source>
        <strain evidence="1">Pb_238</strain>
    </source>
</reference>
<evidence type="ECO:0000313" key="1">
    <source>
        <dbReference type="EMBL" id="SOU92521.1"/>
    </source>
</evidence>
<organism evidence="1">
    <name type="scientific">Leptospirillum ferriphilum</name>
    <dbReference type="NCBI Taxonomy" id="178606"/>
    <lineage>
        <taxon>Bacteria</taxon>
        <taxon>Pseudomonadati</taxon>
        <taxon>Nitrospirota</taxon>
        <taxon>Nitrospiria</taxon>
        <taxon>Nitrospirales</taxon>
        <taxon>Nitrospiraceae</taxon>
        <taxon>Leptospirillum</taxon>
    </lineage>
</organism>
<dbReference type="Gene3D" id="3.10.450.620">
    <property type="entry name" value="JHP933, nucleotidyltransferase-like core domain"/>
    <property type="match status" value="1"/>
</dbReference>
<dbReference type="AlphaFoldDB" id="A0A2I2MFM8"/>
<accession>A0A2I2MFM8</accession>
<gene>
    <name evidence="1" type="ORF">LFTS_01148</name>
</gene>
<dbReference type="InterPro" id="IPR014942">
    <property type="entry name" value="AbiEii"/>
</dbReference>